<evidence type="ECO:0000256" key="6">
    <source>
        <dbReference type="SAM" id="Phobius"/>
    </source>
</evidence>
<feature type="transmembrane region" description="Helical" evidence="6">
    <location>
        <begin position="45"/>
        <end position="63"/>
    </location>
</feature>
<feature type="transmembrane region" description="Helical" evidence="6">
    <location>
        <begin position="70"/>
        <end position="89"/>
    </location>
</feature>
<dbReference type="Proteomes" id="UP000318542">
    <property type="component" value="Unassembled WGS sequence"/>
</dbReference>
<comment type="caution">
    <text evidence="7">The sequence shown here is derived from an EMBL/GenBank/DDBJ whole genome shotgun (WGS) entry which is preliminary data.</text>
</comment>
<name>A0A554X939_9BURK</name>
<feature type="transmembrane region" description="Helical" evidence="6">
    <location>
        <begin position="135"/>
        <end position="155"/>
    </location>
</feature>
<dbReference type="InterPro" id="IPR022791">
    <property type="entry name" value="L-PG_synthase/AglD"/>
</dbReference>
<dbReference type="OrthoDB" id="9150608at2"/>
<evidence type="ECO:0000256" key="2">
    <source>
        <dbReference type="ARBA" id="ARBA00022475"/>
    </source>
</evidence>
<protein>
    <recommendedName>
        <fullName evidence="9">Lysylphosphatidylglycerol synthase TM region</fullName>
    </recommendedName>
</protein>
<gene>
    <name evidence="7" type="ORF">Tther_00141</name>
</gene>
<evidence type="ECO:0000256" key="5">
    <source>
        <dbReference type="ARBA" id="ARBA00023136"/>
    </source>
</evidence>
<keyword evidence="2" id="KW-1003">Cell membrane</keyword>
<keyword evidence="5 6" id="KW-0472">Membrane</keyword>
<dbReference type="Pfam" id="PF03706">
    <property type="entry name" value="LPG_synthase_TM"/>
    <property type="match status" value="1"/>
</dbReference>
<dbReference type="EMBL" id="VJOL01000001">
    <property type="protein sequence ID" value="TSE32354.1"/>
    <property type="molecule type" value="Genomic_DNA"/>
</dbReference>
<sequence>MTAEAPARRPAKGRRLARPAIALALLAAIVAWVEPARLGTVLRQLHPGWVAAGLLSSTLANALSAWRWRALAAWLGHVAPLPWALAVYFRGVAANVVLPGAVVGGDMVRAWGLHRRGMPVLEAGVSVVLDRISGLWGLVLLGALALAAQLVGDGAPGWAAVALKWGGAAVGGTGTVAALAVIAALVMALLPYAALRATPALVGGGLLHRPSLRWWGSLASNRPGWHSAQQLAGSVAVQAASVTTLYCGAQAVGVALPWAALAVAAVPIFVSATLPVSFGGWGTREAAAVAVLALLGVEPSAAVAISVLYGLYPVAQSVLALLPAGQDSPSVASPPGPGAQP</sequence>
<feature type="transmembrane region" description="Helical" evidence="6">
    <location>
        <begin position="255"/>
        <end position="274"/>
    </location>
</feature>
<evidence type="ECO:0008006" key="9">
    <source>
        <dbReference type="Google" id="ProtNLM"/>
    </source>
</evidence>
<keyword evidence="3 6" id="KW-0812">Transmembrane</keyword>
<dbReference type="PANTHER" id="PTHR40277">
    <property type="entry name" value="BLL5419 PROTEIN"/>
    <property type="match status" value="1"/>
</dbReference>
<reference evidence="7 8" key="1">
    <citation type="submission" date="2019-07" db="EMBL/GenBank/DDBJ databases">
        <title>Tepidimonas thermarum AA-1 draft genome.</title>
        <authorList>
            <person name="Da Costa M.S."/>
            <person name="Froufe H.J.C."/>
            <person name="Egas C."/>
            <person name="Albuquerque L."/>
        </authorList>
    </citation>
    <scope>NUCLEOTIDE SEQUENCE [LARGE SCALE GENOMIC DNA]</scope>
    <source>
        <strain evidence="7 8">AA-1</strain>
    </source>
</reference>
<comment type="subcellular location">
    <subcellularLocation>
        <location evidence="1">Cell membrane</location>
        <topology evidence="1">Multi-pass membrane protein</topology>
    </subcellularLocation>
</comment>
<evidence type="ECO:0000313" key="7">
    <source>
        <dbReference type="EMBL" id="TSE32354.1"/>
    </source>
</evidence>
<evidence type="ECO:0000313" key="8">
    <source>
        <dbReference type="Proteomes" id="UP000318542"/>
    </source>
</evidence>
<evidence type="ECO:0000256" key="1">
    <source>
        <dbReference type="ARBA" id="ARBA00004651"/>
    </source>
</evidence>
<dbReference type="GO" id="GO:0005886">
    <property type="term" value="C:plasma membrane"/>
    <property type="evidence" value="ECO:0007669"/>
    <property type="project" value="UniProtKB-SubCell"/>
</dbReference>
<keyword evidence="8" id="KW-1185">Reference proteome</keyword>
<feature type="transmembrane region" description="Helical" evidence="6">
    <location>
        <begin position="167"/>
        <end position="194"/>
    </location>
</feature>
<dbReference type="RefSeq" id="WP_143899833.1">
    <property type="nucleotide sequence ID" value="NZ_VJOL01000001.1"/>
</dbReference>
<evidence type="ECO:0000256" key="3">
    <source>
        <dbReference type="ARBA" id="ARBA00022692"/>
    </source>
</evidence>
<evidence type="ECO:0000256" key="4">
    <source>
        <dbReference type="ARBA" id="ARBA00022989"/>
    </source>
</evidence>
<accession>A0A554X939</accession>
<organism evidence="7 8">
    <name type="scientific">Tepidimonas thermarum</name>
    <dbReference type="NCBI Taxonomy" id="335431"/>
    <lineage>
        <taxon>Bacteria</taxon>
        <taxon>Pseudomonadati</taxon>
        <taxon>Pseudomonadota</taxon>
        <taxon>Betaproteobacteria</taxon>
        <taxon>Burkholderiales</taxon>
        <taxon>Tepidimonas</taxon>
    </lineage>
</organism>
<dbReference type="PANTHER" id="PTHR40277:SF1">
    <property type="entry name" value="BLL5419 PROTEIN"/>
    <property type="match status" value="1"/>
</dbReference>
<feature type="transmembrane region" description="Helical" evidence="6">
    <location>
        <begin position="286"/>
        <end position="312"/>
    </location>
</feature>
<proteinExistence type="predicted"/>
<keyword evidence="4 6" id="KW-1133">Transmembrane helix</keyword>
<dbReference type="AlphaFoldDB" id="A0A554X939"/>